<dbReference type="RefSeq" id="WP_284875208.1">
    <property type="nucleotide sequence ID" value="NZ_CP126970.1"/>
</dbReference>
<accession>A0ABY8VNP4</accession>
<feature type="region of interest" description="Disordered" evidence="1">
    <location>
        <begin position="388"/>
        <end position="422"/>
    </location>
</feature>
<dbReference type="GO" id="GO:0004519">
    <property type="term" value="F:endonuclease activity"/>
    <property type="evidence" value="ECO:0007669"/>
    <property type="project" value="UniProtKB-KW"/>
</dbReference>
<keyword evidence="4" id="KW-1185">Reference proteome</keyword>
<keyword evidence="3" id="KW-0540">Nuclease</keyword>
<gene>
    <name evidence="3" type="ORF">QP029_01955</name>
</gene>
<reference evidence="3 4" key="1">
    <citation type="submission" date="2023-05" db="EMBL/GenBank/DDBJ databases">
        <title>Corynebacterium suedekumii sp. nov. and Corynebacterium breve sp. nov. isolated from raw cow's milk.</title>
        <authorList>
            <person name="Baer M.K."/>
            <person name="Mehl L."/>
            <person name="Hellmuth R."/>
            <person name="Marke G."/>
            <person name="Lipski A."/>
        </authorList>
    </citation>
    <scope>NUCLEOTIDE SEQUENCE [LARGE SCALE GENOMIC DNA]</scope>
    <source>
        <strain evidence="3 4">LM112</strain>
    </source>
</reference>
<name>A0ABY8VNP4_9CORY</name>
<evidence type="ECO:0000256" key="1">
    <source>
        <dbReference type="SAM" id="MobiDB-lite"/>
    </source>
</evidence>
<dbReference type="Proteomes" id="UP001238805">
    <property type="component" value="Chromosome"/>
</dbReference>
<evidence type="ECO:0000313" key="3">
    <source>
        <dbReference type="EMBL" id="WIM70626.1"/>
    </source>
</evidence>
<dbReference type="CDD" id="cd00085">
    <property type="entry name" value="HNHc"/>
    <property type="match status" value="1"/>
</dbReference>
<keyword evidence="3" id="KW-0255">Endonuclease</keyword>
<sequence>MEMDLSQVERALTAELYPENFYAVSSPYNDVAIRGKRIRRADHTMWQSILPEEDEDVDMILASLRASTGHGDRYLTSAIYAHQRLRELPRLKKQQERHFHLDLTRLKAIDAVLCKVDATDADLMAFLDEEITAYLTATRPNQLLPTPAQIRKKINTLIQTRDTSVSEEDSDERPTEFLEVSTDGDSSVLAAGMDTATALEIDARVHAHARAHDLTPVAALVALIRGEGTTDVTLNVYRAHDVPDAPAWIDGVGWITADAAEKLEEMTTSIRDMDLVLGKVSKAYHTPEDIRAAVIGLDGGCSYPWCTRPGSCSQMDHRINFADGGETSSTNLSGLCPRHHNIKTDGRARYIIDPETREKIWLFDNGTWMISQPTGPLAPEQRRWVQTIGQRTQKRRNRIREEAQERKSRKVPHDWGDDPPPF</sequence>
<proteinExistence type="predicted"/>
<feature type="domain" description="HNH nuclease" evidence="2">
    <location>
        <begin position="289"/>
        <end position="341"/>
    </location>
</feature>
<organism evidence="3 4">
    <name type="scientific">Corynebacterium suedekumii</name>
    <dbReference type="NCBI Taxonomy" id="3049801"/>
    <lineage>
        <taxon>Bacteria</taxon>
        <taxon>Bacillati</taxon>
        <taxon>Actinomycetota</taxon>
        <taxon>Actinomycetes</taxon>
        <taxon>Mycobacteriales</taxon>
        <taxon>Corynebacteriaceae</taxon>
        <taxon>Corynebacterium</taxon>
    </lineage>
</organism>
<keyword evidence="3" id="KW-0378">Hydrolase</keyword>
<dbReference type="InterPro" id="IPR003615">
    <property type="entry name" value="HNH_nuc"/>
</dbReference>
<evidence type="ECO:0000259" key="2">
    <source>
        <dbReference type="SMART" id="SM00507"/>
    </source>
</evidence>
<dbReference type="SMART" id="SM00507">
    <property type="entry name" value="HNHc"/>
    <property type="match status" value="1"/>
</dbReference>
<evidence type="ECO:0000313" key="4">
    <source>
        <dbReference type="Proteomes" id="UP001238805"/>
    </source>
</evidence>
<protein>
    <submittedName>
        <fullName evidence="3">HNH endonuclease signature motif containing protein</fullName>
    </submittedName>
</protein>
<feature type="compositionally biased region" description="Basic and acidic residues" evidence="1">
    <location>
        <begin position="399"/>
        <end position="416"/>
    </location>
</feature>
<dbReference type="EMBL" id="CP126970">
    <property type="protein sequence ID" value="WIM70626.1"/>
    <property type="molecule type" value="Genomic_DNA"/>
</dbReference>